<comment type="caution">
    <text evidence="3">The sequence shown here is derived from an EMBL/GenBank/DDBJ whole genome shotgun (WGS) entry which is preliminary data.</text>
</comment>
<evidence type="ECO:0000313" key="3">
    <source>
        <dbReference type="EMBL" id="RMZ60830.1"/>
    </source>
</evidence>
<keyword evidence="1" id="KW-0472">Membrane</keyword>
<feature type="transmembrane region" description="Helical" evidence="1">
    <location>
        <begin position="48"/>
        <end position="68"/>
    </location>
</feature>
<reference evidence="3 4" key="1">
    <citation type="submission" date="2018-08" db="EMBL/GenBank/DDBJ databases">
        <title>Chryseobacterium nematophagum: a novel matrix digesting pathogen of nematodes.</title>
        <authorList>
            <person name="Page A."/>
            <person name="Roberts M."/>
            <person name="Felix M.-A."/>
            <person name="Weir W."/>
        </authorList>
    </citation>
    <scope>NUCLEOTIDE SEQUENCE [LARGE SCALE GENOMIC DNA]</scope>
    <source>
        <strain evidence="3 4">JUb275</strain>
    </source>
</reference>
<feature type="domain" description="2TM" evidence="2">
    <location>
        <begin position="5"/>
        <end position="82"/>
    </location>
</feature>
<sequence length="91" mass="10911">MNYNQAYKRVAELKRFYKSLIWFGIVALIIFLTDFFKKGIFDITEFNGSLILTIWGIVLIIKSVKLFLFNSTWERKVLEHEMRKTKDPINF</sequence>
<organism evidence="3 4">
    <name type="scientific">Chryseobacterium nematophagum</name>
    <dbReference type="NCBI Taxonomy" id="2305228"/>
    <lineage>
        <taxon>Bacteria</taxon>
        <taxon>Pseudomonadati</taxon>
        <taxon>Bacteroidota</taxon>
        <taxon>Flavobacteriia</taxon>
        <taxon>Flavobacteriales</taxon>
        <taxon>Weeksellaceae</taxon>
        <taxon>Chryseobacterium group</taxon>
        <taxon>Chryseobacterium</taxon>
    </lineage>
</organism>
<dbReference type="AlphaFoldDB" id="A0A3M7LFJ8"/>
<dbReference type="EMBL" id="QWIV01000005">
    <property type="protein sequence ID" value="RMZ60830.1"/>
    <property type="molecule type" value="Genomic_DNA"/>
</dbReference>
<dbReference type="InterPro" id="IPR025698">
    <property type="entry name" value="2TM_dom"/>
</dbReference>
<dbReference type="Proteomes" id="UP000267524">
    <property type="component" value="Unassembled WGS sequence"/>
</dbReference>
<feature type="transmembrane region" description="Helical" evidence="1">
    <location>
        <begin position="20"/>
        <end position="36"/>
    </location>
</feature>
<gene>
    <name evidence="3" type="ORF">D1632_02305</name>
</gene>
<evidence type="ECO:0000256" key="1">
    <source>
        <dbReference type="SAM" id="Phobius"/>
    </source>
</evidence>
<keyword evidence="1" id="KW-0812">Transmembrane</keyword>
<accession>A0A3M7LFJ8</accession>
<evidence type="ECO:0000313" key="4">
    <source>
        <dbReference type="Proteomes" id="UP000267524"/>
    </source>
</evidence>
<evidence type="ECO:0000259" key="2">
    <source>
        <dbReference type="Pfam" id="PF13239"/>
    </source>
</evidence>
<keyword evidence="1" id="KW-1133">Transmembrane helix</keyword>
<proteinExistence type="predicted"/>
<dbReference type="RefSeq" id="WP_122545637.1">
    <property type="nucleotide sequence ID" value="NZ_QWIV01000005.1"/>
</dbReference>
<keyword evidence="4" id="KW-1185">Reference proteome</keyword>
<name>A0A3M7LFJ8_9FLAO</name>
<dbReference type="Pfam" id="PF13239">
    <property type="entry name" value="2TM"/>
    <property type="match status" value="1"/>
</dbReference>
<protein>
    <recommendedName>
        <fullName evidence="2">2TM domain-containing protein</fullName>
    </recommendedName>
</protein>